<sequence>MESYSILQFSNPSQFSPESSFGNSSLDSFSWDDALLDTFNNDMLNFPPFNTNDQPQDVLLLDAVAKEPAMVEEETNWFGGAVKEEEVTSYSITFEGFEEKPRKEKSYRGVRRRPWGKYAAEIRDSTRHGVRVWLGTFDSPEAAALAYDQAAFALRGPLAVLNFPVEVVRESLQEIKCKYDVGCSPVVALKRRHSMRRKSACKKNSNNKEQEKAKSSISFNIAKKRTTQENITAESNVVVLEDLGAEYLEELLYQSSCESASFSC</sequence>
<evidence type="ECO:0000256" key="3">
    <source>
        <dbReference type="ARBA" id="ARBA00023125"/>
    </source>
</evidence>
<keyword evidence="4" id="KW-0804">Transcription</keyword>
<evidence type="ECO:0000256" key="6">
    <source>
        <dbReference type="ARBA" id="ARBA00024343"/>
    </source>
</evidence>
<dbReference type="Pfam" id="PF00847">
    <property type="entry name" value="AP2"/>
    <property type="match status" value="1"/>
</dbReference>
<dbReference type="AlphaFoldDB" id="A0A3Q8TB21"/>
<dbReference type="GO" id="GO:0009873">
    <property type="term" value="P:ethylene-activated signaling pathway"/>
    <property type="evidence" value="ECO:0007669"/>
    <property type="project" value="InterPro"/>
</dbReference>
<keyword evidence="2" id="KW-0805">Transcription regulation</keyword>
<dbReference type="SUPFAM" id="SSF54171">
    <property type="entry name" value="DNA-binding domain"/>
    <property type="match status" value="1"/>
</dbReference>
<dbReference type="SMART" id="SM00380">
    <property type="entry name" value="AP2"/>
    <property type="match status" value="1"/>
</dbReference>
<protein>
    <submittedName>
        <fullName evidence="8">Transcription factor ERF85</fullName>
    </submittedName>
</protein>
<comment type="subcellular location">
    <subcellularLocation>
        <location evidence="1">Nucleus</location>
    </subcellularLocation>
</comment>
<reference evidence="8" key="1">
    <citation type="submission" date="2018-05" db="EMBL/GenBank/DDBJ databases">
        <title>Full-length coding sequences of AP2/ERF genes and FaMYB98 from 'Yuexin' strawberry (Fragaria x ananassa).</title>
        <authorList>
            <person name="Zhang Y."/>
            <person name="Yin X."/>
            <person name="Xiao Y."/>
            <person name="Chen K."/>
        </authorList>
    </citation>
    <scope>NUCLEOTIDE SEQUENCE</scope>
</reference>
<dbReference type="FunFam" id="3.30.730.10:FF:000001">
    <property type="entry name" value="Ethylene-responsive transcription factor 2"/>
    <property type="match status" value="1"/>
</dbReference>
<evidence type="ECO:0000256" key="1">
    <source>
        <dbReference type="ARBA" id="ARBA00004123"/>
    </source>
</evidence>
<dbReference type="PANTHER" id="PTHR31190">
    <property type="entry name" value="DNA-BINDING DOMAIN"/>
    <property type="match status" value="1"/>
</dbReference>
<name>A0A3Q8TB21_FRAAN</name>
<evidence type="ECO:0000259" key="7">
    <source>
        <dbReference type="PROSITE" id="PS51032"/>
    </source>
</evidence>
<keyword evidence="3" id="KW-0238">DNA-binding</keyword>
<comment type="similarity">
    <text evidence="6">Belongs to the AP2/ERF transcription factor family. ERF subfamily.</text>
</comment>
<dbReference type="PROSITE" id="PS51032">
    <property type="entry name" value="AP2_ERF"/>
    <property type="match status" value="1"/>
</dbReference>
<dbReference type="GO" id="GO:0003700">
    <property type="term" value="F:DNA-binding transcription factor activity"/>
    <property type="evidence" value="ECO:0007669"/>
    <property type="project" value="InterPro"/>
</dbReference>
<proteinExistence type="evidence at transcript level"/>
<dbReference type="EMBL" id="MH332987">
    <property type="protein sequence ID" value="AZL19487.1"/>
    <property type="molecule type" value="mRNA"/>
</dbReference>
<dbReference type="CDD" id="cd00018">
    <property type="entry name" value="AP2"/>
    <property type="match status" value="1"/>
</dbReference>
<accession>A0A3Q8TB21</accession>
<organism evidence="8">
    <name type="scientific">Fragaria ananassa</name>
    <name type="common">Strawberry</name>
    <name type="synonym">Fragaria chiloensis x Fragaria virginiana</name>
    <dbReference type="NCBI Taxonomy" id="3747"/>
    <lineage>
        <taxon>Eukaryota</taxon>
        <taxon>Viridiplantae</taxon>
        <taxon>Streptophyta</taxon>
        <taxon>Embryophyta</taxon>
        <taxon>Tracheophyta</taxon>
        <taxon>Spermatophyta</taxon>
        <taxon>Magnoliopsida</taxon>
        <taxon>eudicotyledons</taxon>
        <taxon>Gunneridae</taxon>
        <taxon>Pentapetalae</taxon>
        <taxon>rosids</taxon>
        <taxon>fabids</taxon>
        <taxon>Rosales</taxon>
        <taxon>Rosaceae</taxon>
        <taxon>Rosoideae</taxon>
        <taxon>Potentilleae</taxon>
        <taxon>Fragariinae</taxon>
        <taxon>Fragaria</taxon>
    </lineage>
</organism>
<feature type="domain" description="AP2/ERF" evidence="7">
    <location>
        <begin position="106"/>
        <end position="164"/>
    </location>
</feature>
<dbReference type="GO" id="GO:0005634">
    <property type="term" value="C:nucleus"/>
    <property type="evidence" value="ECO:0007669"/>
    <property type="project" value="UniProtKB-SubCell"/>
</dbReference>
<dbReference type="PANTHER" id="PTHR31190:SF72">
    <property type="entry name" value="AP2 DOMAIN CONTAINING PROTEIN, EXPRESSED"/>
    <property type="match status" value="1"/>
</dbReference>
<dbReference type="InterPro" id="IPR016177">
    <property type="entry name" value="DNA-bd_dom_sf"/>
</dbReference>
<evidence type="ECO:0000256" key="2">
    <source>
        <dbReference type="ARBA" id="ARBA00023015"/>
    </source>
</evidence>
<dbReference type="InterPro" id="IPR036955">
    <property type="entry name" value="AP2/ERF_dom_sf"/>
</dbReference>
<dbReference type="PRINTS" id="PR00367">
    <property type="entry name" value="ETHRSPELEMNT"/>
</dbReference>
<evidence type="ECO:0000256" key="5">
    <source>
        <dbReference type="ARBA" id="ARBA00023242"/>
    </source>
</evidence>
<evidence type="ECO:0000256" key="4">
    <source>
        <dbReference type="ARBA" id="ARBA00023163"/>
    </source>
</evidence>
<evidence type="ECO:0000313" key="8">
    <source>
        <dbReference type="EMBL" id="AZL19487.1"/>
    </source>
</evidence>
<dbReference type="InterPro" id="IPR044808">
    <property type="entry name" value="ERF_plant"/>
</dbReference>
<dbReference type="InterPro" id="IPR001471">
    <property type="entry name" value="AP2/ERF_dom"/>
</dbReference>
<dbReference type="Gene3D" id="3.30.730.10">
    <property type="entry name" value="AP2/ERF domain"/>
    <property type="match status" value="1"/>
</dbReference>
<dbReference type="GO" id="GO:0003677">
    <property type="term" value="F:DNA binding"/>
    <property type="evidence" value="ECO:0007669"/>
    <property type="project" value="UniProtKB-KW"/>
</dbReference>
<keyword evidence="5" id="KW-0539">Nucleus</keyword>